<accession>A0AAN9FZU2</accession>
<evidence type="ECO:0008006" key="4">
    <source>
        <dbReference type="Google" id="ProtNLM"/>
    </source>
</evidence>
<keyword evidence="1" id="KW-1133">Transmembrane helix</keyword>
<evidence type="ECO:0000313" key="3">
    <source>
        <dbReference type="Proteomes" id="UP001372338"/>
    </source>
</evidence>
<dbReference type="AlphaFoldDB" id="A0AAN9FZU2"/>
<comment type="caution">
    <text evidence="2">The sequence shown here is derived from an EMBL/GenBank/DDBJ whole genome shotgun (WGS) entry which is preliminary data.</text>
</comment>
<sequence length="128" mass="14331">MAPKRGGVSFAKNRSKGSHFPLLVFFLLCVLAPAVFFLRRVLLVMPNLLDVYPSLLALSLSSLRPTEFSVEYKDRFSGQTQVAFADAPDEALPLHCRPNFGAAILTQYKFKVKVSTCGLLYYVRFPIN</sequence>
<dbReference type="EMBL" id="JAYWIO010000002">
    <property type="protein sequence ID" value="KAK7281718.1"/>
    <property type="molecule type" value="Genomic_DNA"/>
</dbReference>
<gene>
    <name evidence="2" type="ORF">RIF29_09952</name>
</gene>
<proteinExistence type="predicted"/>
<dbReference type="PANTHER" id="PTHR36779">
    <property type="entry name" value="OSJNBA0083N12.13 PROTEIN"/>
    <property type="match status" value="1"/>
</dbReference>
<feature type="transmembrane region" description="Helical" evidence="1">
    <location>
        <begin position="20"/>
        <end position="38"/>
    </location>
</feature>
<keyword evidence="1" id="KW-0812">Transmembrane</keyword>
<reference evidence="2 3" key="1">
    <citation type="submission" date="2024-01" db="EMBL/GenBank/DDBJ databases">
        <title>The genomes of 5 underutilized Papilionoideae crops provide insights into root nodulation and disease resistanc.</title>
        <authorList>
            <person name="Yuan L."/>
        </authorList>
    </citation>
    <scope>NUCLEOTIDE SEQUENCE [LARGE SCALE GENOMIC DNA]</scope>
    <source>
        <strain evidence="2">ZHUSHIDOU_FW_LH</strain>
        <tissue evidence="2">Leaf</tissue>
    </source>
</reference>
<protein>
    <recommendedName>
        <fullName evidence="4">Transmembrane protein</fullName>
    </recommendedName>
</protein>
<dbReference type="Proteomes" id="UP001372338">
    <property type="component" value="Unassembled WGS sequence"/>
</dbReference>
<evidence type="ECO:0000256" key="1">
    <source>
        <dbReference type="SAM" id="Phobius"/>
    </source>
</evidence>
<dbReference type="PANTHER" id="PTHR36779:SF1">
    <property type="entry name" value="OS04G0600400 PROTEIN"/>
    <property type="match status" value="1"/>
</dbReference>
<evidence type="ECO:0000313" key="2">
    <source>
        <dbReference type="EMBL" id="KAK7281718.1"/>
    </source>
</evidence>
<name>A0AAN9FZU2_CROPI</name>
<keyword evidence="3" id="KW-1185">Reference proteome</keyword>
<keyword evidence="1" id="KW-0472">Membrane</keyword>
<organism evidence="2 3">
    <name type="scientific">Crotalaria pallida</name>
    <name type="common">Smooth rattlebox</name>
    <name type="synonym">Crotalaria striata</name>
    <dbReference type="NCBI Taxonomy" id="3830"/>
    <lineage>
        <taxon>Eukaryota</taxon>
        <taxon>Viridiplantae</taxon>
        <taxon>Streptophyta</taxon>
        <taxon>Embryophyta</taxon>
        <taxon>Tracheophyta</taxon>
        <taxon>Spermatophyta</taxon>
        <taxon>Magnoliopsida</taxon>
        <taxon>eudicotyledons</taxon>
        <taxon>Gunneridae</taxon>
        <taxon>Pentapetalae</taxon>
        <taxon>rosids</taxon>
        <taxon>fabids</taxon>
        <taxon>Fabales</taxon>
        <taxon>Fabaceae</taxon>
        <taxon>Papilionoideae</taxon>
        <taxon>50 kb inversion clade</taxon>
        <taxon>genistoids sensu lato</taxon>
        <taxon>core genistoids</taxon>
        <taxon>Crotalarieae</taxon>
        <taxon>Crotalaria</taxon>
    </lineage>
</organism>